<evidence type="ECO:0000313" key="2">
    <source>
        <dbReference type="Proteomes" id="UP001311915"/>
    </source>
</evidence>
<proteinExistence type="predicted"/>
<reference evidence="1 2" key="1">
    <citation type="submission" date="2023-10" db="EMBL/GenBank/DDBJ databases">
        <title>Genome-Wide Identification Analysis in wild type Solanum Pinnatisectum Reveals Some Genes Defensing Phytophthora Infestans.</title>
        <authorList>
            <person name="Sun C."/>
        </authorList>
    </citation>
    <scope>NUCLEOTIDE SEQUENCE [LARGE SCALE GENOMIC DNA]</scope>
    <source>
        <strain evidence="1">LQN</strain>
        <tissue evidence="1">Leaf</tissue>
    </source>
</reference>
<dbReference type="Proteomes" id="UP001311915">
    <property type="component" value="Unassembled WGS sequence"/>
</dbReference>
<gene>
    <name evidence="1" type="ORF">R3W88_021189</name>
</gene>
<comment type="caution">
    <text evidence="1">The sequence shown here is derived from an EMBL/GenBank/DDBJ whole genome shotgun (WGS) entry which is preliminary data.</text>
</comment>
<protein>
    <submittedName>
        <fullName evidence="1">Uncharacterized protein</fullName>
    </submittedName>
</protein>
<name>A0AAV9LR45_9SOLN</name>
<evidence type="ECO:0000313" key="1">
    <source>
        <dbReference type="EMBL" id="KAK4728201.1"/>
    </source>
</evidence>
<sequence>MLKFTEIVVPRAIVQRWNAEFKLSGGQTTVEMNPQMGSIYNGSCLIRKGTISYPIALGEQSLCYYHLGLAMRYTFLCCSLHMYQLYIKHDLS</sequence>
<dbReference type="AlphaFoldDB" id="A0AAV9LR45"/>
<dbReference type="EMBL" id="JAWPEI010000004">
    <property type="protein sequence ID" value="KAK4728201.1"/>
    <property type="molecule type" value="Genomic_DNA"/>
</dbReference>
<keyword evidence="2" id="KW-1185">Reference proteome</keyword>
<organism evidence="1 2">
    <name type="scientific">Solanum pinnatisectum</name>
    <name type="common">tansyleaf nightshade</name>
    <dbReference type="NCBI Taxonomy" id="50273"/>
    <lineage>
        <taxon>Eukaryota</taxon>
        <taxon>Viridiplantae</taxon>
        <taxon>Streptophyta</taxon>
        <taxon>Embryophyta</taxon>
        <taxon>Tracheophyta</taxon>
        <taxon>Spermatophyta</taxon>
        <taxon>Magnoliopsida</taxon>
        <taxon>eudicotyledons</taxon>
        <taxon>Gunneridae</taxon>
        <taxon>Pentapetalae</taxon>
        <taxon>asterids</taxon>
        <taxon>lamiids</taxon>
        <taxon>Solanales</taxon>
        <taxon>Solanaceae</taxon>
        <taxon>Solanoideae</taxon>
        <taxon>Solaneae</taxon>
        <taxon>Solanum</taxon>
    </lineage>
</organism>
<accession>A0AAV9LR45</accession>